<dbReference type="AlphaFoldDB" id="J9G1A4"/>
<organism evidence="1">
    <name type="scientific">gut metagenome</name>
    <dbReference type="NCBI Taxonomy" id="749906"/>
    <lineage>
        <taxon>unclassified sequences</taxon>
        <taxon>metagenomes</taxon>
        <taxon>organismal metagenomes</taxon>
    </lineage>
</organism>
<gene>
    <name evidence="1" type="ORF">EVA_10876</name>
</gene>
<accession>J9G1A4</accession>
<dbReference type="EMBL" id="AMCI01003127">
    <property type="protein sequence ID" value="EJX01017.1"/>
    <property type="molecule type" value="Genomic_DNA"/>
</dbReference>
<protein>
    <submittedName>
        <fullName evidence="1">Uncharacterized protein</fullName>
    </submittedName>
</protein>
<proteinExistence type="predicted"/>
<sequence length="64" mass="7032">MGAAPRLTLPFPVKCTEFPFGNFVLPDKISPLSLFFNRLTLFDKNRGLSGQNTTESTPKAAAFL</sequence>
<reference evidence="1" key="1">
    <citation type="journal article" date="2012" name="PLoS ONE">
        <title>Gene sets for utilization of primary and secondary nutrition supplies in the distal gut of endangered iberian lynx.</title>
        <authorList>
            <person name="Alcaide M."/>
            <person name="Messina E."/>
            <person name="Richter M."/>
            <person name="Bargiela R."/>
            <person name="Peplies J."/>
            <person name="Huws S.A."/>
            <person name="Newbold C.J."/>
            <person name="Golyshin P.N."/>
            <person name="Simon M.A."/>
            <person name="Lopez G."/>
            <person name="Yakimov M.M."/>
            <person name="Ferrer M."/>
        </authorList>
    </citation>
    <scope>NUCLEOTIDE SEQUENCE</scope>
</reference>
<name>J9G1A4_9ZZZZ</name>
<comment type="caution">
    <text evidence="1">The sequence shown here is derived from an EMBL/GenBank/DDBJ whole genome shotgun (WGS) entry which is preliminary data.</text>
</comment>
<evidence type="ECO:0000313" key="1">
    <source>
        <dbReference type="EMBL" id="EJX01017.1"/>
    </source>
</evidence>